<keyword evidence="1" id="KW-0653">Protein transport</keyword>
<comment type="function">
    <text evidence="1">Essential component of the TIM23 complex, a complex that mediates the translocation of transit peptide-containing proteins across the mitochondrial inner membrane.</text>
</comment>
<dbReference type="InterPro" id="IPR023214">
    <property type="entry name" value="HAD_sf"/>
</dbReference>
<dbReference type="SMART" id="SM00577">
    <property type="entry name" value="CPDc"/>
    <property type="match status" value="1"/>
</dbReference>
<gene>
    <name evidence="4" type="ORF">BU23DRAFT_560718</name>
</gene>
<evidence type="ECO:0000259" key="3">
    <source>
        <dbReference type="PROSITE" id="PS50969"/>
    </source>
</evidence>
<dbReference type="InterPro" id="IPR050365">
    <property type="entry name" value="TIM50"/>
</dbReference>
<keyword evidence="1" id="KW-0813">Transport</keyword>
<dbReference type="SUPFAM" id="SSF56784">
    <property type="entry name" value="HAD-like"/>
    <property type="match status" value="1"/>
</dbReference>
<evidence type="ECO:0000313" key="5">
    <source>
        <dbReference type="Proteomes" id="UP000800036"/>
    </source>
</evidence>
<dbReference type="EMBL" id="ML976754">
    <property type="protein sequence ID" value="KAF1965860.1"/>
    <property type="molecule type" value="Genomic_DNA"/>
</dbReference>
<feature type="domain" description="FCP1 homology" evidence="3">
    <location>
        <begin position="238"/>
        <end position="410"/>
    </location>
</feature>
<feature type="region of interest" description="Disordered" evidence="2">
    <location>
        <begin position="1"/>
        <end position="104"/>
    </location>
</feature>
<keyword evidence="1" id="KW-0811">Translocation</keyword>
<dbReference type="Gene3D" id="3.40.50.1000">
    <property type="entry name" value="HAD superfamily/HAD-like"/>
    <property type="match status" value="1"/>
</dbReference>
<name>A0A6A5UNB3_9PLEO</name>
<dbReference type="AlphaFoldDB" id="A0A6A5UNB3"/>
<comment type="similarity">
    <text evidence="1">Belongs to the TIM50 family.</text>
</comment>
<comment type="subcellular location">
    <subcellularLocation>
        <location evidence="1">Mitochondrion inner membrane</location>
        <topology evidence="1">Single-pass membrane protein</topology>
    </subcellularLocation>
</comment>
<protein>
    <recommendedName>
        <fullName evidence="1">Mitochondrial import inner membrane translocase subunit TIM50</fullName>
    </recommendedName>
</protein>
<reference evidence="4" key="1">
    <citation type="journal article" date="2020" name="Stud. Mycol.">
        <title>101 Dothideomycetes genomes: a test case for predicting lifestyles and emergence of pathogens.</title>
        <authorList>
            <person name="Haridas S."/>
            <person name="Albert R."/>
            <person name="Binder M."/>
            <person name="Bloem J."/>
            <person name="Labutti K."/>
            <person name="Salamov A."/>
            <person name="Andreopoulos B."/>
            <person name="Baker S."/>
            <person name="Barry K."/>
            <person name="Bills G."/>
            <person name="Bluhm B."/>
            <person name="Cannon C."/>
            <person name="Castanera R."/>
            <person name="Culley D."/>
            <person name="Daum C."/>
            <person name="Ezra D."/>
            <person name="Gonzalez J."/>
            <person name="Henrissat B."/>
            <person name="Kuo A."/>
            <person name="Liang C."/>
            <person name="Lipzen A."/>
            <person name="Lutzoni F."/>
            <person name="Magnuson J."/>
            <person name="Mondo S."/>
            <person name="Nolan M."/>
            <person name="Ohm R."/>
            <person name="Pangilinan J."/>
            <person name="Park H.-J."/>
            <person name="Ramirez L."/>
            <person name="Alfaro M."/>
            <person name="Sun H."/>
            <person name="Tritt A."/>
            <person name="Yoshinaga Y."/>
            <person name="Zwiers L.-H."/>
            <person name="Turgeon B."/>
            <person name="Goodwin S."/>
            <person name="Spatafora J."/>
            <person name="Crous P."/>
            <person name="Grigoriev I."/>
        </authorList>
    </citation>
    <scope>NUCLEOTIDE SEQUENCE</scope>
    <source>
        <strain evidence="4">CBS 107.79</strain>
    </source>
</reference>
<sequence>MNRNAQGQPRAPPPDNGNTPAHRLPSRPPVPPQQHVERDPDLAEMGRRMEEYRQGYVQRHQQSPVGEQPPRQPGSFTGNIPQPSAPGHGYASGQPGLPSGFNPMPHWFAGQSHFNGVPPPPMPPFFSANFPFPVPFLDGARNPTAQYGNGQSSSRLPTDQPPPFGRIPFPPLFPPPFLPPSTQTPLDMAQTPAPAVQPVDKAPTPPKRKEKYEKIFLPAPMPSQAYNQQASLRPEARIPPVRKLVILDLNGTLLHRPNARNQPKKMVARPFLNRFLAYLFANFDVMVWSSARPENVKVLVELGLGDYEKRLVACWGRDTLGLEPKHYNLNVQCYKNLETIWKSDAIQRHMPGYERGARYDQRNTILVDDSSLKASAQPHNLLEIPEFKGIDAGISVQDVLAEVVGYLEVLKMQEDVSKYMHKTPFRANGDWKVDWAEVGYVQA</sequence>
<dbReference type="PROSITE" id="PS50969">
    <property type="entry name" value="FCP1"/>
    <property type="match status" value="1"/>
</dbReference>
<dbReference type="PANTHER" id="PTHR12210">
    <property type="entry name" value="DULLARD PROTEIN PHOSPHATASE"/>
    <property type="match status" value="1"/>
</dbReference>
<feature type="compositionally biased region" description="Basic and acidic residues" evidence="2">
    <location>
        <begin position="35"/>
        <end position="53"/>
    </location>
</feature>
<evidence type="ECO:0000313" key="4">
    <source>
        <dbReference type="EMBL" id="KAF1965860.1"/>
    </source>
</evidence>
<dbReference type="OrthoDB" id="1711508at2759"/>
<evidence type="ECO:0000256" key="1">
    <source>
        <dbReference type="RuleBase" id="RU365079"/>
    </source>
</evidence>
<keyword evidence="5" id="KW-1185">Reference proteome</keyword>
<dbReference type="InterPro" id="IPR036412">
    <property type="entry name" value="HAD-like_sf"/>
</dbReference>
<organism evidence="4 5">
    <name type="scientific">Bimuria novae-zelandiae CBS 107.79</name>
    <dbReference type="NCBI Taxonomy" id="1447943"/>
    <lineage>
        <taxon>Eukaryota</taxon>
        <taxon>Fungi</taxon>
        <taxon>Dikarya</taxon>
        <taxon>Ascomycota</taxon>
        <taxon>Pezizomycotina</taxon>
        <taxon>Dothideomycetes</taxon>
        <taxon>Pleosporomycetidae</taxon>
        <taxon>Pleosporales</taxon>
        <taxon>Massarineae</taxon>
        <taxon>Didymosphaeriaceae</taxon>
        <taxon>Bimuria</taxon>
    </lineage>
</organism>
<dbReference type="Pfam" id="PF03031">
    <property type="entry name" value="NIF"/>
    <property type="match status" value="1"/>
</dbReference>
<dbReference type="GO" id="GO:0005744">
    <property type="term" value="C:TIM23 mitochondrial import inner membrane translocase complex"/>
    <property type="evidence" value="ECO:0007669"/>
    <property type="project" value="UniProtKB-UniRule"/>
</dbReference>
<proteinExistence type="inferred from homology"/>
<dbReference type="InterPro" id="IPR004274">
    <property type="entry name" value="FCP1_dom"/>
</dbReference>
<keyword evidence="1" id="KW-0496">Mitochondrion</keyword>
<dbReference type="GO" id="GO:0015031">
    <property type="term" value="P:protein transport"/>
    <property type="evidence" value="ECO:0007669"/>
    <property type="project" value="UniProtKB-KW"/>
</dbReference>
<accession>A0A6A5UNB3</accession>
<evidence type="ECO:0000256" key="2">
    <source>
        <dbReference type="SAM" id="MobiDB-lite"/>
    </source>
</evidence>
<dbReference type="Proteomes" id="UP000800036">
    <property type="component" value="Unassembled WGS sequence"/>
</dbReference>
<comment type="subunit">
    <text evidence="1">Component of the TIM23 complex.</text>
</comment>
<keyword evidence="1" id="KW-0809">Transit peptide</keyword>